<accession>A0ABN3DN79</accession>
<dbReference type="Proteomes" id="UP001500305">
    <property type="component" value="Unassembled WGS sequence"/>
</dbReference>
<name>A0ABN3DN79_9ACTN</name>
<gene>
    <name evidence="1" type="ORF">GCM10010430_17730</name>
</gene>
<comment type="caution">
    <text evidence="1">The sequence shown here is derived from an EMBL/GenBank/DDBJ whole genome shotgun (WGS) entry which is preliminary data.</text>
</comment>
<protein>
    <submittedName>
        <fullName evidence="1">Uncharacterized protein</fullName>
    </submittedName>
</protein>
<keyword evidence="2" id="KW-1185">Reference proteome</keyword>
<proteinExistence type="predicted"/>
<evidence type="ECO:0000313" key="2">
    <source>
        <dbReference type="Proteomes" id="UP001500305"/>
    </source>
</evidence>
<evidence type="ECO:0000313" key="1">
    <source>
        <dbReference type="EMBL" id="GAA2237202.1"/>
    </source>
</evidence>
<reference evidence="1 2" key="1">
    <citation type="journal article" date="2019" name="Int. J. Syst. Evol. Microbiol.">
        <title>The Global Catalogue of Microorganisms (GCM) 10K type strain sequencing project: providing services to taxonomists for standard genome sequencing and annotation.</title>
        <authorList>
            <consortium name="The Broad Institute Genomics Platform"/>
            <consortium name="The Broad Institute Genome Sequencing Center for Infectious Disease"/>
            <person name="Wu L."/>
            <person name="Ma J."/>
        </authorList>
    </citation>
    <scope>NUCLEOTIDE SEQUENCE [LARGE SCALE GENOMIC DNA]</scope>
    <source>
        <strain evidence="1 2">JCM 7356</strain>
    </source>
</reference>
<dbReference type="EMBL" id="BAAATR010000005">
    <property type="protein sequence ID" value="GAA2237202.1"/>
    <property type="molecule type" value="Genomic_DNA"/>
</dbReference>
<sequence>MSAGRGRQGDALLGALGLRREGGQAPGVGALEGVADAGGTACEVEVFPEQAEEFVFLQSGVQGEFEQNLWPVAAARNWRASSAVRDLKRRGRGHADVADNVAADLLNASGVLRGGF</sequence>
<organism evidence="1 2">
    <name type="scientific">Kitasatospora cystarginea</name>
    <dbReference type="NCBI Taxonomy" id="58350"/>
    <lineage>
        <taxon>Bacteria</taxon>
        <taxon>Bacillati</taxon>
        <taxon>Actinomycetota</taxon>
        <taxon>Actinomycetes</taxon>
        <taxon>Kitasatosporales</taxon>
        <taxon>Streptomycetaceae</taxon>
        <taxon>Kitasatospora</taxon>
    </lineage>
</organism>